<evidence type="ECO:0000256" key="1">
    <source>
        <dbReference type="ARBA" id="ARBA00010997"/>
    </source>
</evidence>
<evidence type="ECO:0000256" key="3">
    <source>
        <dbReference type="SAM" id="MobiDB-lite"/>
    </source>
</evidence>
<dbReference type="Proteomes" id="UP000044602">
    <property type="component" value="Unassembled WGS sequence"/>
</dbReference>
<dbReference type="PROSITE" id="PS51180">
    <property type="entry name" value="BRO1"/>
    <property type="match status" value="1"/>
</dbReference>
<feature type="compositionally biased region" description="Basic and acidic residues" evidence="3">
    <location>
        <begin position="647"/>
        <end position="657"/>
    </location>
</feature>
<evidence type="ECO:0000313" key="6">
    <source>
        <dbReference type="Proteomes" id="UP000044602"/>
    </source>
</evidence>
<dbReference type="InterPro" id="IPR037505">
    <property type="entry name" value="pH-resp_palC"/>
</dbReference>
<accession>A0A0G4N3J0</accession>
<dbReference type="GO" id="GO:0005886">
    <property type="term" value="C:plasma membrane"/>
    <property type="evidence" value="ECO:0007669"/>
    <property type="project" value="TreeGrafter"/>
</dbReference>
<dbReference type="GO" id="GO:0071467">
    <property type="term" value="P:cellular response to pH"/>
    <property type="evidence" value="ECO:0007669"/>
    <property type="project" value="InterPro"/>
</dbReference>
<keyword evidence="6" id="KW-1185">Reference proteome</keyword>
<name>A0A0G4N3J0_VERLO</name>
<evidence type="ECO:0000313" key="5">
    <source>
        <dbReference type="EMBL" id="CRK41027.1"/>
    </source>
</evidence>
<dbReference type="InterPro" id="IPR004328">
    <property type="entry name" value="BRO1_dom"/>
</dbReference>
<gene>
    <name evidence="5" type="ORF">BN1708_008424</name>
</gene>
<feature type="domain" description="BRO1" evidence="4">
    <location>
        <begin position="1"/>
        <end position="379"/>
    </location>
</feature>
<comment type="similarity">
    <text evidence="1">Belongs to the palC family.</text>
</comment>
<protein>
    <recommendedName>
        <fullName evidence="2">pH-response regulator protein palC</fullName>
    </recommendedName>
</protein>
<sequence length="657" mass="71130">MPFPFVLPTTSSFSFSTSFSCESHPSLPLTASTYRGVVRDALKKHKRLPPSAQSPHISSLITALNAYLPYLFAIDAGLTRKGPHANEITVSQTAPLAIEWRPTLSDSHVPGREPPRVKVQSLDHEVAFVLATLAHAYTLAGRIALQPLYVTSVAAPSAQERTVAIQTATKHLLEAASLYDHVATRAEGSSDPAPSVDISAPVLRGLASQAHAEATLLAVLKDDPYPAVVSQTRNEADKEWMYRTPSLPKPLYVTSVAAPSAQERTVAIQTATKHLLEAASLYDHVATRAEGSSNPAPSVDISPPVLRGLASQAHAEATLLAVLKDDPYPAIVSQTRNEADKEWMYRTPSLPKVRAHLFARLSLAAAEHASQAATLCGTRLPGAPPLNPALLRYLDDTRRTSRARACRFFAIDAEIAGETGTALAWLRAALQELGVESRTDAAATAAKKSSLGAGFSRLRKDWAEKREDKKVERETAWGADGGKMEETRVIEHLEVKWTKINDLSRTDAAAAAAKKSSLGAGFSRLRKDWAEKRENKKVERETAWGADGGKMEETRVIEHLEVKWTKINDLVTTQAIPTTGSVLAQMPSGREIHTIKPFQPAELDRSVLEAARAPPDRSDDFGEALSSDDEAKGQQHADPPGAYPGARQDHHGGSSYY</sequence>
<dbReference type="InterPro" id="IPR038499">
    <property type="entry name" value="BRO1_sf"/>
</dbReference>
<dbReference type="SMART" id="SM01041">
    <property type="entry name" value="BRO1"/>
    <property type="match status" value="1"/>
</dbReference>
<dbReference type="Gene3D" id="1.25.40.280">
    <property type="entry name" value="alix/aip1 like domains"/>
    <property type="match status" value="2"/>
</dbReference>
<dbReference type="PANTHER" id="PTHR40463">
    <property type="entry name" value="PH-RESPONSE REGULATOR PROTEIN PALC"/>
    <property type="match status" value="1"/>
</dbReference>
<reference evidence="5 6" key="1">
    <citation type="submission" date="2015-05" db="EMBL/GenBank/DDBJ databases">
        <authorList>
            <person name="Wang D.B."/>
            <person name="Wang M."/>
        </authorList>
    </citation>
    <scope>NUCLEOTIDE SEQUENCE [LARGE SCALE GENOMIC DNA]</scope>
    <source>
        <strain evidence="5">VL1</strain>
    </source>
</reference>
<evidence type="ECO:0000259" key="4">
    <source>
        <dbReference type="PROSITE" id="PS51180"/>
    </source>
</evidence>
<evidence type="ECO:0000256" key="2">
    <source>
        <dbReference type="ARBA" id="ARBA00022193"/>
    </source>
</evidence>
<dbReference type="EMBL" id="CVQH01026749">
    <property type="protein sequence ID" value="CRK41027.1"/>
    <property type="molecule type" value="Genomic_DNA"/>
</dbReference>
<organism evidence="5 6">
    <name type="scientific">Verticillium longisporum</name>
    <name type="common">Verticillium dahliae var. longisporum</name>
    <dbReference type="NCBI Taxonomy" id="100787"/>
    <lineage>
        <taxon>Eukaryota</taxon>
        <taxon>Fungi</taxon>
        <taxon>Dikarya</taxon>
        <taxon>Ascomycota</taxon>
        <taxon>Pezizomycotina</taxon>
        <taxon>Sordariomycetes</taxon>
        <taxon>Hypocreomycetidae</taxon>
        <taxon>Glomerellales</taxon>
        <taxon>Plectosphaerellaceae</taxon>
        <taxon>Verticillium</taxon>
    </lineage>
</organism>
<dbReference type="AlphaFoldDB" id="A0A0G4N3J0"/>
<proteinExistence type="inferred from homology"/>
<dbReference type="PANTHER" id="PTHR40463:SF1">
    <property type="entry name" value="PH-RESPONSE REGULATOR PROTEIN PALC"/>
    <property type="match status" value="1"/>
</dbReference>
<dbReference type="STRING" id="100787.A0A0G4N3J0"/>
<feature type="region of interest" description="Disordered" evidence="3">
    <location>
        <begin position="608"/>
        <end position="657"/>
    </location>
</feature>